<organism evidence="1 2">
    <name type="scientific">Iamia majanohamensis</name>
    <dbReference type="NCBI Taxonomy" id="467976"/>
    <lineage>
        <taxon>Bacteria</taxon>
        <taxon>Bacillati</taxon>
        <taxon>Actinomycetota</taxon>
        <taxon>Acidimicrobiia</taxon>
        <taxon>Acidimicrobiales</taxon>
        <taxon>Iamiaceae</taxon>
        <taxon>Iamia</taxon>
    </lineage>
</organism>
<gene>
    <name evidence="1" type="ORF">PO878_16815</name>
</gene>
<accession>A0AAE9Y4P1</accession>
<name>A0AAE9Y4P1_9ACTN</name>
<evidence type="ECO:0000313" key="1">
    <source>
        <dbReference type="EMBL" id="WCO66165.1"/>
    </source>
</evidence>
<dbReference type="RefSeq" id="WP_272735689.1">
    <property type="nucleotide sequence ID" value="NZ_CP116942.1"/>
</dbReference>
<dbReference type="EMBL" id="CP116942">
    <property type="protein sequence ID" value="WCO66165.1"/>
    <property type="molecule type" value="Genomic_DNA"/>
</dbReference>
<sequence length="237" mass="25417">MGRGNLTGMDRALYLHEVVDIVGRGAAPYMAHVVGFDPGAVADRGLALAGTWEVVGTTGRWPQVVNLWEVVDGWDGWTRLARRTNLRKAENTELAGWWDEAHKSRTGGLDRLLASAPGAPDPVAAARAGTTGEVAVHELTHVRPGAGPEYLAAVVERWAPVAGRLGVHLVGAFEVLMTDVEVCTVWTASLDAHTALLRAGVDGDDDVAAWAAERRRWCSRWHEELMVPAPGSPLAPT</sequence>
<dbReference type="Gene3D" id="3.30.70.100">
    <property type="match status" value="1"/>
</dbReference>
<protein>
    <recommendedName>
        <fullName evidence="3">NIPSNAP protein</fullName>
    </recommendedName>
</protein>
<dbReference type="InterPro" id="IPR011008">
    <property type="entry name" value="Dimeric_a/b-barrel"/>
</dbReference>
<keyword evidence="2" id="KW-1185">Reference proteome</keyword>
<dbReference type="AlphaFoldDB" id="A0AAE9Y4P1"/>
<dbReference type="Proteomes" id="UP001216390">
    <property type="component" value="Chromosome"/>
</dbReference>
<reference evidence="1" key="1">
    <citation type="submission" date="2023-01" db="EMBL/GenBank/DDBJ databases">
        <title>The diversity of Class Acidimicrobiia in South China Sea sediment environments and the proposal of Iamia marina sp. nov., a novel species of the genus Iamia.</title>
        <authorList>
            <person name="He Y."/>
            <person name="Tian X."/>
        </authorList>
    </citation>
    <scope>NUCLEOTIDE SEQUENCE</scope>
    <source>
        <strain evidence="1">DSM 19957</strain>
    </source>
</reference>
<proteinExistence type="predicted"/>
<evidence type="ECO:0000313" key="2">
    <source>
        <dbReference type="Proteomes" id="UP001216390"/>
    </source>
</evidence>
<dbReference type="KEGG" id="ima:PO878_16815"/>
<dbReference type="SUPFAM" id="SSF54909">
    <property type="entry name" value="Dimeric alpha+beta barrel"/>
    <property type="match status" value="1"/>
</dbReference>
<evidence type="ECO:0008006" key="3">
    <source>
        <dbReference type="Google" id="ProtNLM"/>
    </source>
</evidence>